<dbReference type="EMBL" id="JAUSZS010000004">
    <property type="protein sequence ID" value="MDQ0934824.1"/>
    <property type="molecule type" value="Genomic_DNA"/>
</dbReference>
<accession>A0ABU0RS58</accession>
<gene>
    <name evidence="1" type="ORF">QFZ49_004764</name>
</gene>
<dbReference type="RefSeq" id="WP_307628363.1">
    <property type="nucleotide sequence ID" value="NZ_JAUSZS010000004.1"/>
</dbReference>
<protein>
    <submittedName>
        <fullName evidence="1">Uncharacterized protein</fullName>
    </submittedName>
</protein>
<organism evidence="1 2">
    <name type="scientific">Streptomyces turgidiscabies</name>
    <dbReference type="NCBI Taxonomy" id="85558"/>
    <lineage>
        <taxon>Bacteria</taxon>
        <taxon>Bacillati</taxon>
        <taxon>Actinomycetota</taxon>
        <taxon>Actinomycetes</taxon>
        <taxon>Kitasatosporales</taxon>
        <taxon>Streptomycetaceae</taxon>
        <taxon>Streptomyces</taxon>
    </lineage>
</organism>
<evidence type="ECO:0000313" key="2">
    <source>
        <dbReference type="Proteomes" id="UP001223072"/>
    </source>
</evidence>
<name>A0ABU0RS58_9ACTN</name>
<proteinExistence type="predicted"/>
<dbReference type="Proteomes" id="UP001223072">
    <property type="component" value="Unassembled WGS sequence"/>
</dbReference>
<reference evidence="1 2" key="1">
    <citation type="submission" date="2023-07" db="EMBL/GenBank/DDBJ databases">
        <title>Comparative genomics of wheat-associated soil bacteria to identify genetic determinants of phenazine resistance.</title>
        <authorList>
            <person name="Mouncey N."/>
        </authorList>
    </citation>
    <scope>NUCLEOTIDE SEQUENCE [LARGE SCALE GENOMIC DNA]</scope>
    <source>
        <strain evidence="1 2">W2I16</strain>
    </source>
</reference>
<evidence type="ECO:0000313" key="1">
    <source>
        <dbReference type="EMBL" id="MDQ0934824.1"/>
    </source>
</evidence>
<comment type="caution">
    <text evidence="1">The sequence shown here is derived from an EMBL/GenBank/DDBJ whole genome shotgun (WGS) entry which is preliminary data.</text>
</comment>
<keyword evidence="2" id="KW-1185">Reference proteome</keyword>
<sequence length="141" mass="14460">MEFTLSRNGRKLAAALTAAVTLGTGGVIVSAGQASAATALSPYALTSSLPGGTVAVGLTVNGRTGGCHRPPRSGGPVVPLTDLWVRGGDHVVVTAFRDQNCALGSSVGSQTYNLQSNLTPPGDQNSIDFAVTSNFWQFSRR</sequence>